<sequence length="134" mass="15336">MQRRTQSEEELKKTIEQLREEEAEVLARKNALFKAQEDYNDLRFALQKAQEHTVNLENAIKVNAQSTIKNTAAVDGPLVQMSSGKARECNGKINQGTAERIKEMRKEGTIHTPKRNEKYFGRDINIHRQTAVKG</sequence>
<evidence type="ECO:0000313" key="2">
    <source>
        <dbReference type="EMBL" id="CDI87657.1"/>
    </source>
</evidence>
<keyword evidence="1" id="KW-0175">Coiled coil</keyword>
<evidence type="ECO:0000256" key="1">
    <source>
        <dbReference type="SAM" id="Coils"/>
    </source>
</evidence>
<dbReference type="OrthoDB" id="188741at2759"/>
<protein>
    <submittedName>
        <fullName evidence="2">Uncharacterized protein</fullName>
    </submittedName>
</protein>
<reference evidence="2" key="1">
    <citation type="submission" date="2013-10" db="EMBL/GenBank/DDBJ databases">
        <title>Genomic analysis of the causative agents of coccidiosis in chickens.</title>
        <authorList>
            <person name="Reid A.J."/>
            <person name="Blake D."/>
            <person name="Billington K."/>
            <person name="Browne H."/>
            <person name="Dunn M."/>
            <person name="Hung S."/>
            <person name="Kawahara F."/>
            <person name="Miranda-Saavedra D."/>
            <person name="Mourier T."/>
            <person name="Nagra H."/>
            <person name="Otto T.D."/>
            <person name="Rawlings N."/>
            <person name="Sanchez A."/>
            <person name="Sanders M."/>
            <person name="Subramaniam C."/>
            <person name="Tay Y."/>
            <person name="Dear P."/>
            <person name="Doerig C."/>
            <person name="Gruber A."/>
            <person name="Parkinson J."/>
            <person name="Shirley M."/>
            <person name="Wan K.L."/>
            <person name="Berriman M."/>
            <person name="Tomley F."/>
            <person name="Pain A."/>
        </authorList>
    </citation>
    <scope>NUCLEOTIDE SEQUENCE [LARGE SCALE GENOMIC DNA]</scope>
    <source>
        <strain evidence="2">Houghton</strain>
    </source>
</reference>
<keyword evidence="3" id="KW-1185">Reference proteome</keyword>
<dbReference type="EMBL" id="HG698055">
    <property type="protein sequence ID" value="CDI87657.1"/>
    <property type="molecule type" value="Genomic_DNA"/>
</dbReference>
<dbReference type="VEuPathDB" id="ToxoDB:EPH_0073170"/>
<dbReference type="Proteomes" id="UP000018201">
    <property type="component" value="Unassembled WGS sequence"/>
</dbReference>
<name>U6H701_9EIME</name>
<evidence type="ECO:0000313" key="3">
    <source>
        <dbReference type="Proteomes" id="UP000018201"/>
    </source>
</evidence>
<proteinExistence type="predicted"/>
<feature type="coiled-coil region" evidence="1">
    <location>
        <begin position="1"/>
        <end position="28"/>
    </location>
</feature>
<gene>
    <name evidence="2" type="ORF">EPH_0073170</name>
</gene>
<organism evidence="2 3">
    <name type="scientific">Eimeria praecox</name>
    <dbReference type="NCBI Taxonomy" id="51316"/>
    <lineage>
        <taxon>Eukaryota</taxon>
        <taxon>Sar</taxon>
        <taxon>Alveolata</taxon>
        <taxon>Apicomplexa</taxon>
        <taxon>Conoidasida</taxon>
        <taxon>Coccidia</taxon>
        <taxon>Eucoccidiorida</taxon>
        <taxon>Eimeriorina</taxon>
        <taxon>Eimeriidae</taxon>
        <taxon>Eimeria</taxon>
    </lineage>
</organism>
<reference evidence="2" key="2">
    <citation type="submission" date="2013-10" db="EMBL/GenBank/DDBJ databases">
        <authorList>
            <person name="Aslett M."/>
        </authorList>
    </citation>
    <scope>NUCLEOTIDE SEQUENCE [LARGE SCALE GENOMIC DNA]</scope>
    <source>
        <strain evidence="2">Houghton</strain>
    </source>
</reference>
<dbReference type="AlphaFoldDB" id="U6H701"/>
<accession>U6H701</accession>